<dbReference type="EMBL" id="RCHS01002988">
    <property type="protein sequence ID" value="RMX44400.1"/>
    <property type="molecule type" value="Genomic_DNA"/>
</dbReference>
<dbReference type="PANTHER" id="PTHR46289">
    <property type="entry name" value="52 KDA REPRESSOR OF THE INHIBITOR OF THE PROTEIN KINASE-LIKE PROTEIN-RELATED"/>
    <property type="match status" value="1"/>
</dbReference>
<dbReference type="InterPro" id="IPR052958">
    <property type="entry name" value="IFN-induced_PKR_regulator"/>
</dbReference>
<evidence type="ECO:0000313" key="2">
    <source>
        <dbReference type="Proteomes" id="UP000275408"/>
    </source>
</evidence>
<dbReference type="AlphaFoldDB" id="A0A3M6TSN1"/>
<organism evidence="1 2">
    <name type="scientific">Pocillopora damicornis</name>
    <name type="common">Cauliflower coral</name>
    <name type="synonym">Millepora damicornis</name>
    <dbReference type="NCBI Taxonomy" id="46731"/>
    <lineage>
        <taxon>Eukaryota</taxon>
        <taxon>Metazoa</taxon>
        <taxon>Cnidaria</taxon>
        <taxon>Anthozoa</taxon>
        <taxon>Hexacorallia</taxon>
        <taxon>Scleractinia</taxon>
        <taxon>Astrocoeniina</taxon>
        <taxon>Pocilloporidae</taxon>
        <taxon>Pocillopora</taxon>
    </lineage>
</organism>
<reference evidence="1 2" key="1">
    <citation type="journal article" date="2018" name="Sci. Rep.">
        <title>Comparative analysis of the Pocillopora damicornis genome highlights role of immune system in coral evolution.</title>
        <authorList>
            <person name="Cunning R."/>
            <person name="Bay R.A."/>
            <person name="Gillette P."/>
            <person name="Baker A.C."/>
            <person name="Traylor-Knowles N."/>
        </authorList>
    </citation>
    <scope>NUCLEOTIDE SEQUENCE [LARGE SCALE GENOMIC DNA]</scope>
    <source>
        <strain evidence="1">RSMAS</strain>
        <tissue evidence="1">Whole animal</tissue>
    </source>
</reference>
<name>A0A3M6TSN1_POCDA</name>
<dbReference type="OrthoDB" id="5987583at2759"/>
<gene>
    <name evidence="1" type="ORF">pdam_00011209</name>
</gene>
<evidence type="ECO:0000313" key="1">
    <source>
        <dbReference type="EMBL" id="RMX44400.1"/>
    </source>
</evidence>
<sequence length="198" mass="22886">MILSSKDGTHMLRRSVQSWARNQALQERRKDKYGANAPHDTSEEYYRRNLFIPFLDHITQEMSSRFGSTQKTAVQLLGLVLSAIVADTNVDIAEVLEMYMSDPRSPQTLDIEYDRWMRKWQSETNKIDALQTALQACDPDIFPNIHLLLRIACTIPVKSADNEHSNSTLKLPVDYDVQKFAEQQPRRKLLVDPMFEES</sequence>
<protein>
    <submittedName>
        <fullName evidence="1">Uncharacterized protein</fullName>
    </submittedName>
</protein>
<comment type="caution">
    <text evidence="1">The sequence shown here is derived from an EMBL/GenBank/DDBJ whole genome shotgun (WGS) entry which is preliminary data.</text>
</comment>
<dbReference type="PANTHER" id="PTHR46289:SF16">
    <property type="entry name" value="52 KDA REPRESSOR OF THE INHIBITOR OF THE PROTEIN KINASE"/>
    <property type="match status" value="1"/>
</dbReference>
<dbReference type="STRING" id="46731.A0A3M6TSN1"/>
<dbReference type="Proteomes" id="UP000275408">
    <property type="component" value="Unassembled WGS sequence"/>
</dbReference>
<proteinExistence type="predicted"/>
<keyword evidence="2" id="KW-1185">Reference proteome</keyword>
<accession>A0A3M6TSN1</accession>